<organism evidence="2 3">
    <name type="scientific">Hyalangium minutum</name>
    <dbReference type="NCBI Taxonomy" id="394096"/>
    <lineage>
        <taxon>Bacteria</taxon>
        <taxon>Pseudomonadati</taxon>
        <taxon>Myxococcota</taxon>
        <taxon>Myxococcia</taxon>
        <taxon>Myxococcales</taxon>
        <taxon>Cystobacterineae</taxon>
        <taxon>Archangiaceae</taxon>
        <taxon>Hyalangium</taxon>
    </lineage>
</organism>
<dbReference type="STRING" id="394096.DB31_6232"/>
<feature type="region of interest" description="Disordered" evidence="1">
    <location>
        <begin position="289"/>
        <end position="317"/>
    </location>
</feature>
<accession>A0A085VU22</accession>
<dbReference type="Proteomes" id="UP000028725">
    <property type="component" value="Unassembled WGS sequence"/>
</dbReference>
<dbReference type="EMBL" id="JMCB01000034">
    <property type="protein sequence ID" value="KFE58935.1"/>
    <property type="molecule type" value="Genomic_DNA"/>
</dbReference>
<evidence type="ECO:0000313" key="2">
    <source>
        <dbReference type="EMBL" id="KFE58935.1"/>
    </source>
</evidence>
<protein>
    <submittedName>
        <fullName evidence="2">FHA domain protein</fullName>
    </submittedName>
</protein>
<evidence type="ECO:0000313" key="3">
    <source>
        <dbReference type="Proteomes" id="UP000028725"/>
    </source>
</evidence>
<sequence length="330" mass="36370">MEFLTSSPKRGGSWPKLLVGTLVGGFVLVYAGGEALSLYHRHRGPSDPVAPVREKERQRVASPSQPGLQDSLTQVEKEIPNHAHLRAAQAKLMDQKLAAAKAELDAISPDTTLFEQVNALKRQLRAAADKGMAEADHLGSAGKREEAMALLQEVLSVFPDDEQARLLQVKWKPREACWGLSQPPPPPPSVPAWTKATRRFMDKDLPGAMAIARACKGHEPRCKPGLQELEEFNKLYLRLESLNARQLLRLSQLDKQITGTSTPSQLGSLVAQRADQLKAQAKDHFLQGDALKDSEPAKARSEFQQVTAKTSPDDELHQKARAWLGKLARK</sequence>
<comment type="caution">
    <text evidence="2">The sequence shown here is derived from an EMBL/GenBank/DDBJ whole genome shotgun (WGS) entry which is preliminary data.</text>
</comment>
<name>A0A085VU22_9BACT</name>
<dbReference type="PATRIC" id="fig|394096.3.peg.8949"/>
<gene>
    <name evidence="2" type="ORF">DB31_6232</name>
</gene>
<reference evidence="2 3" key="1">
    <citation type="submission" date="2014-04" db="EMBL/GenBank/DDBJ databases">
        <title>Genome assembly of Hyalangium minutum DSM 14724.</title>
        <authorList>
            <person name="Sharma G."/>
            <person name="Subramanian S."/>
        </authorList>
    </citation>
    <scope>NUCLEOTIDE SEQUENCE [LARGE SCALE GENOMIC DNA]</scope>
    <source>
        <strain evidence="2 3">DSM 14724</strain>
    </source>
</reference>
<evidence type="ECO:0000256" key="1">
    <source>
        <dbReference type="SAM" id="MobiDB-lite"/>
    </source>
</evidence>
<proteinExistence type="predicted"/>
<keyword evidence="3" id="KW-1185">Reference proteome</keyword>
<dbReference type="AlphaFoldDB" id="A0A085VU22"/>
<feature type="compositionally biased region" description="Basic and acidic residues" evidence="1">
    <location>
        <begin position="289"/>
        <end position="301"/>
    </location>
</feature>